<feature type="compositionally biased region" description="Polar residues" evidence="1">
    <location>
        <begin position="336"/>
        <end position="380"/>
    </location>
</feature>
<evidence type="ECO:0000313" key="3">
    <source>
        <dbReference type="Proteomes" id="UP000005225"/>
    </source>
</evidence>
<feature type="region of interest" description="Disordered" evidence="1">
    <location>
        <begin position="166"/>
        <end position="412"/>
    </location>
</feature>
<dbReference type="eggNOG" id="ENOG502SETZ">
    <property type="taxonomic scope" value="Eukaryota"/>
</dbReference>
<dbReference type="InterPro" id="IPR027979">
    <property type="entry name" value="DUF4655"/>
</dbReference>
<dbReference type="PANTHER" id="PTHR37884">
    <property type="entry name" value="SEPTIN 4"/>
    <property type="match status" value="1"/>
</dbReference>
<dbReference type="STRING" id="30611.ENSOGAP00000022406"/>
<feature type="compositionally biased region" description="Polar residues" evidence="1">
    <location>
        <begin position="33"/>
        <end position="45"/>
    </location>
</feature>
<reference evidence="3" key="1">
    <citation type="submission" date="2011-03" db="EMBL/GenBank/DDBJ databases">
        <title>Version 3 of the genome sequence of Otolemur garnettii (Bushbaby).</title>
        <authorList>
            <consortium name="The Broad Institute Genome Sequencing Platform"/>
            <person name="Di Palma F."/>
            <person name="Johnson J."/>
            <person name="Lander E.S."/>
            <person name="Lindblad-Toh K."/>
            <person name="Jaffe D.B."/>
            <person name="Gnerre S."/>
            <person name="MacCallum I."/>
            <person name="Przybylski D."/>
            <person name="Ribeiro F.J."/>
            <person name="Burton J.N."/>
            <person name="Walker B.J."/>
            <person name="Sharpe T."/>
            <person name="Hall G."/>
        </authorList>
    </citation>
    <scope>NUCLEOTIDE SEQUENCE [LARGE SCALE GENOMIC DNA]</scope>
</reference>
<organism evidence="2 3">
    <name type="scientific">Otolemur garnettii</name>
    <name type="common">Small-eared galago</name>
    <name type="synonym">Garnett's greater bushbaby</name>
    <dbReference type="NCBI Taxonomy" id="30611"/>
    <lineage>
        <taxon>Eukaryota</taxon>
        <taxon>Metazoa</taxon>
        <taxon>Chordata</taxon>
        <taxon>Craniata</taxon>
        <taxon>Vertebrata</taxon>
        <taxon>Euteleostomi</taxon>
        <taxon>Mammalia</taxon>
        <taxon>Eutheria</taxon>
        <taxon>Euarchontoglires</taxon>
        <taxon>Primates</taxon>
        <taxon>Strepsirrhini</taxon>
        <taxon>Lorisiformes</taxon>
        <taxon>Galagidae</taxon>
        <taxon>Otolemur</taxon>
    </lineage>
</organism>
<gene>
    <name evidence="2" type="primary">CUNH17orf47</name>
</gene>
<feature type="region of interest" description="Disordered" evidence="1">
    <location>
        <begin position="1"/>
        <end position="153"/>
    </location>
</feature>
<dbReference type="EMBL" id="AAQR03121380">
    <property type="status" value="NOT_ANNOTATED_CDS"/>
    <property type="molecule type" value="Genomic_DNA"/>
</dbReference>
<dbReference type="Pfam" id="PF15548">
    <property type="entry name" value="DUF4655"/>
    <property type="match status" value="1"/>
</dbReference>
<name>H0Y213_OTOGA</name>
<accession>H0Y213</accession>
<reference evidence="2" key="2">
    <citation type="submission" date="2025-08" db="UniProtKB">
        <authorList>
            <consortium name="Ensembl"/>
        </authorList>
    </citation>
    <scope>IDENTIFICATION</scope>
</reference>
<feature type="compositionally biased region" description="Basic and acidic residues" evidence="1">
    <location>
        <begin position="198"/>
        <end position="217"/>
    </location>
</feature>
<proteinExistence type="predicted"/>
<feature type="compositionally biased region" description="Basic and acidic residues" evidence="1">
    <location>
        <begin position="88"/>
        <end position="98"/>
    </location>
</feature>
<evidence type="ECO:0000313" key="2">
    <source>
        <dbReference type="Ensembl" id="ENSOGAP00000022406.1"/>
    </source>
</evidence>
<evidence type="ECO:0008006" key="4">
    <source>
        <dbReference type="Google" id="ProtNLM"/>
    </source>
</evidence>
<feature type="region of interest" description="Disordered" evidence="1">
    <location>
        <begin position="430"/>
        <end position="449"/>
    </location>
</feature>
<reference evidence="2" key="3">
    <citation type="submission" date="2025-09" db="UniProtKB">
        <authorList>
            <consortium name="Ensembl"/>
        </authorList>
    </citation>
    <scope>IDENTIFICATION</scope>
</reference>
<evidence type="ECO:0000256" key="1">
    <source>
        <dbReference type="SAM" id="MobiDB-lite"/>
    </source>
</evidence>
<keyword evidence="3" id="KW-1185">Reference proteome</keyword>
<feature type="compositionally biased region" description="Polar residues" evidence="1">
    <location>
        <begin position="107"/>
        <end position="121"/>
    </location>
</feature>
<dbReference type="PANTHER" id="PTHR37884:SF1">
    <property type="entry name" value="SEPTIN 4"/>
    <property type="match status" value="1"/>
</dbReference>
<dbReference type="OMA" id="NRIIWWL"/>
<dbReference type="HOGENOM" id="CLU_575631_0_0_1"/>
<dbReference type="AlphaFoldDB" id="H0Y213"/>
<dbReference type="InParanoid" id="H0Y213"/>
<dbReference type="Ensembl" id="ENSOGAT00000033113.1">
    <property type="protein sequence ID" value="ENSOGAP00000022406.1"/>
    <property type="gene ID" value="ENSOGAG00000032885.1"/>
</dbReference>
<dbReference type="GeneTree" id="ENSGT00390000018146"/>
<dbReference type="Proteomes" id="UP000005225">
    <property type="component" value="Unassembled WGS sequence"/>
</dbReference>
<feature type="compositionally biased region" description="Basic and acidic residues" evidence="1">
    <location>
        <begin position="126"/>
        <end position="146"/>
    </location>
</feature>
<protein>
    <recommendedName>
        <fullName evidence="4">Septin 4</fullName>
    </recommendedName>
</protein>
<feature type="compositionally biased region" description="Basic and acidic residues" evidence="1">
    <location>
        <begin position="389"/>
        <end position="402"/>
    </location>
</feature>
<feature type="compositionally biased region" description="Basic and acidic residues" evidence="1">
    <location>
        <begin position="266"/>
        <end position="296"/>
    </location>
</feature>
<feature type="compositionally biased region" description="Polar residues" evidence="1">
    <location>
        <begin position="1"/>
        <end position="15"/>
    </location>
</feature>
<sequence>LLKTSKTGSKISAQRGSEVRDASPHQGQGYIFGSSQQNGSVSPIPSAQRRSRSEAAHQSMSRSPSDFPRSLSPKPGPSVSPASTPRGTESRSRTEGSRHSSPHRKVQQTQTTPSFSISMHRNVSPVREEATRKSSEAKQMRNEVSHRASSALDAKYFRQLSFLDQKDNSQSQILQEDPPSKVQKPQGVRVPRRISVYPKDEAVQTEPIRRITAEVRSSRSPPAPEHGSSRVSAEPRGLQKKIAREEPEMGPRSSVLPDSRAVQKNMHLELPHKFSTIRELDSGHRVSVRPDPESSRKHSAYPETKYSPKFLISEVESNMKSPTRGDSDIGRRVTISELQPTQRGTAPSMSQSSRKSSAFVSSEPTYKQQTPKPTETTYMSSGPALRYPEPSRKPYSHPEVELTPRPLPPRSLPRYEPDSSWWYLLNPQVETPQSQPTTPDLEPKSPPPLDPLLTFLKMDSQPFCEDCMFQREKASPPPPPTPKDFPSQASSLREVPQATKYTSKQPIQRFSAFFLDVSEEMYNRVIWWLKGLCFSLLWAHSGGLGGIQVKGWNLCICRSRSFRR</sequence>